<gene>
    <name evidence="1" type="ORF">LCGC14_2402410</name>
</gene>
<organism evidence="1">
    <name type="scientific">marine sediment metagenome</name>
    <dbReference type="NCBI Taxonomy" id="412755"/>
    <lineage>
        <taxon>unclassified sequences</taxon>
        <taxon>metagenomes</taxon>
        <taxon>ecological metagenomes</taxon>
    </lineage>
</organism>
<accession>A0A0F9CH36</accession>
<evidence type="ECO:0000313" key="1">
    <source>
        <dbReference type="EMBL" id="KKL25727.1"/>
    </source>
</evidence>
<dbReference type="AlphaFoldDB" id="A0A0F9CH36"/>
<reference evidence="1" key="1">
    <citation type="journal article" date="2015" name="Nature">
        <title>Complex archaea that bridge the gap between prokaryotes and eukaryotes.</title>
        <authorList>
            <person name="Spang A."/>
            <person name="Saw J.H."/>
            <person name="Jorgensen S.L."/>
            <person name="Zaremba-Niedzwiedzka K."/>
            <person name="Martijn J."/>
            <person name="Lind A.E."/>
            <person name="van Eijk R."/>
            <person name="Schleper C."/>
            <person name="Guy L."/>
            <person name="Ettema T.J."/>
        </authorList>
    </citation>
    <scope>NUCLEOTIDE SEQUENCE</scope>
</reference>
<dbReference type="EMBL" id="LAZR01036109">
    <property type="protein sequence ID" value="KKL25727.1"/>
    <property type="molecule type" value="Genomic_DNA"/>
</dbReference>
<protein>
    <submittedName>
        <fullName evidence="1">Uncharacterized protein</fullName>
    </submittedName>
</protein>
<sequence length="100" mass="11265">MRQAELYFTGHQPIELRPGSIVVILIGDKRHHRLRIDRFTWSIAPGTTKNLIAAEVTVLEGAPTTTTVCDRAIFMKLRVIDEHTNQDIPISGFAGLDLLW</sequence>
<comment type="caution">
    <text evidence="1">The sequence shown here is derived from an EMBL/GenBank/DDBJ whole genome shotgun (WGS) entry which is preliminary data.</text>
</comment>
<name>A0A0F9CH36_9ZZZZ</name>
<proteinExistence type="predicted"/>